<dbReference type="InterPro" id="IPR050595">
    <property type="entry name" value="Bact_response_regulator"/>
</dbReference>
<dbReference type="Pfam" id="PF00072">
    <property type="entry name" value="Response_reg"/>
    <property type="match status" value="1"/>
</dbReference>
<name>A0A1U7GXR1_9CYAN</name>
<dbReference type="OrthoDB" id="424582at2"/>
<dbReference type="InterPro" id="IPR001789">
    <property type="entry name" value="Sig_transdc_resp-reg_receiver"/>
</dbReference>
<feature type="modified residue" description="4-aspartylphosphate" evidence="2">
    <location>
        <position position="55"/>
    </location>
</feature>
<gene>
    <name evidence="4" type="ORF">NIES592_16070</name>
</gene>
<evidence type="ECO:0000313" key="5">
    <source>
        <dbReference type="Proteomes" id="UP000186391"/>
    </source>
</evidence>
<accession>A0A1U7GXR1</accession>
<sequence>MKTKKVLVIDNEEYIQEVAKVCLETVAGWQVLTAGSGKEGISKAENYQPDAILLDVMMPDMDGLTTFERLKENQITKAIPVILLTAKIQASDRRRYAQLGIKAAIAKPFNPLELAPQVASALGWNL</sequence>
<dbReference type="SUPFAM" id="SSF52172">
    <property type="entry name" value="CheY-like"/>
    <property type="match status" value="1"/>
</dbReference>
<dbReference type="Proteomes" id="UP000186391">
    <property type="component" value="Unassembled WGS sequence"/>
</dbReference>
<dbReference type="GO" id="GO:0000160">
    <property type="term" value="P:phosphorelay signal transduction system"/>
    <property type="evidence" value="ECO:0007669"/>
    <property type="project" value="InterPro"/>
</dbReference>
<protein>
    <submittedName>
        <fullName evidence="4">Two-component system response regulator</fullName>
    </submittedName>
</protein>
<reference evidence="4 5" key="1">
    <citation type="submission" date="2016-11" db="EMBL/GenBank/DDBJ databases">
        <title>Draft Genome Sequences of Nine Cyanobacterial Strains from Diverse Habitats.</title>
        <authorList>
            <person name="Zhu T."/>
            <person name="Hou S."/>
            <person name="Lu X."/>
            <person name="Hess W.R."/>
        </authorList>
    </citation>
    <scope>NUCLEOTIDE SEQUENCE [LARGE SCALE GENOMIC DNA]</scope>
    <source>
        <strain evidence="4 5">NIES-592</strain>
    </source>
</reference>
<evidence type="ECO:0000259" key="3">
    <source>
        <dbReference type="PROSITE" id="PS50110"/>
    </source>
</evidence>
<evidence type="ECO:0000313" key="4">
    <source>
        <dbReference type="EMBL" id="OKH13138.1"/>
    </source>
</evidence>
<comment type="caution">
    <text evidence="4">The sequence shown here is derived from an EMBL/GenBank/DDBJ whole genome shotgun (WGS) entry which is preliminary data.</text>
</comment>
<evidence type="ECO:0000256" key="2">
    <source>
        <dbReference type="PROSITE-ProRule" id="PRU00169"/>
    </source>
</evidence>
<dbReference type="SMART" id="SM00448">
    <property type="entry name" value="REC"/>
    <property type="match status" value="1"/>
</dbReference>
<evidence type="ECO:0000256" key="1">
    <source>
        <dbReference type="ARBA" id="ARBA00022553"/>
    </source>
</evidence>
<dbReference type="AlphaFoldDB" id="A0A1U7GXR1"/>
<dbReference type="PANTHER" id="PTHR44591">
    <property type="entry name" value="STRESS RESPONSE REGULATOR PROTEIN 1"/>
    <property type="match status" value="1"/>
</dbReference>
<dbReference type="CDD" id="cd17552">
    <property type="entry name" value="REC_RR468-like"/>
    <property type="match status" value="1"/>
</dbReference>
<proteinExistence type="predicted"/>
<dbReference type="Gene3D" id="3.40.50.2300">
    <property type="match status" value="1"/>
</dbReference>
<keyword evidence="5" id="KW-1185">Reference proteome</keyword>
<organism evidence="4 5">
    <name type="scientific">Fischerella major NIES-592</name>
    <dbReference type="NCBI Taxonomy" id="210994"/>
    <lineage>
        <taxon>Bacteria</taxon>
        <taxon>Bacillati</taxon>
        <taxon>Cyanobacteriota</taxon>
        <taxon>Cyanophyceae</taxon>
        <taxon>Nostocales</taxon>
        <taxon>Hapalosiphonaceae</taxon>
        <taxon>Fischerella</taxon>
    </lineage>
</organism>
<feature type="domain" description="Response regulatory" evidence="3">
    <location>
        <begin position="5"/>
        <end position="122"/>
    </location>
</feature>
<keyword evidence="1 2" id="KW-0597">Phosphoprotein</keyword>
<dbReference type="PROSITE" id="PS50110">
    <property type="entry name" value="RESPONSE_REGULATORY"/>
    <property type="match status" value="1"/>
</dbReference>
<dbReference type="InterPro" id="IPR011006">
    <property type="entry name" value="CheY-like_superfamily"/>
</dbReference>
<dbReference type="RefSeq" id="WP_073556280.1">
    <property type="nucleotide sequence ID" value="NZ_MRCA01000008.1"/>
</dbReference>
<dbReference type="PANTHER" id="PTHR44591:SF22">
    <property type="entry name" value="CHEY SUBFAMILY"/>
    <property type="match status" value="1"/>
</dbReference>
<dbReference type="EMBL" id="MRCA01000008">
    <property type="protein sequence ID" value="OKH13138.1"/>
    <property type="molecule type" value="Genomic_DNA"/>
</dbReference>